<comment type="caution">
    <text evidence="1">The sequence shown here is derived from an EMBL/GenBank/DDBJ whole genome shotgun (WGS) entry which is preliminary data.</text>
</comment>
<evidence type="ECO:0000313" key="2">
    <source>
        <dbReference type="Proteomes" id="UP000239731"/>
    </source>
</evidence>
<gene>
    <name evidence="1" type="ORF">C7A10_05875</name>
</gene>
<sequence length="102" mass="11284">MNKVRKWYIGVYGGEAQARACGMGARETIRASAGETFTLASDFDRVTAECDALRQRLTASADLLEIWRTWLGPNRESCDEGGKQVWDRIDSLRSQVGVGNDA</sequence>
<name>A0A2T0IG60_PSEFL</name>
<reference evidence="1 2" key="1">
    <citation type="submission" date="2018-03" db="EMBL/GenBank/DDBJ databases">
        <title>Blue discolouration in mozzarella cheese caused by Pseudomonas fluorescens.</title>
        <authorList>
            <person name="Chiesa F."/>
            <person name="Dalmasso A."/>
            <person name="Lomonaco S."/>
        </authorList>
    </citation>
    <scope>NUCLEOTIDE SEQUENCE [LARGE SCALE GENOMIC DNA]</scope>
    <source>
        <strain evidence="1 2">11293</strain>
    </source>
</reference>
<dbReference type="EMBL" id="PVUH01000003">
    <property type="protein sequence ID" value="PRW94302.1"/>
    <property type="molecule type" value="Genomic_DNA"/>
</dbReference>
<accession>A0A2T0IG60</accession>
<evidence type="ECO:0000313" key="1">
    <source>
        <dbReference type="EMBL" id="PRW94302.1"/>
    </source>
</evidence>
<dbReference type="AlphaFoldDB" id="A0A2T0IG60"/>
<proteinExistence type="predicted"/>
<organism evidence="1 2">
    <name type="scientific">Pseudomonas fluorescens</name>
    <dbReference type="NCBI Taxonomy" id="294"/>
    <lineage>
        <taxon>Bacteria</taxon>
        <taxon>Pseudomonadati</taxon>
        <taxon>Pseudomonadota</taxon>
        <taxon>Gammaproteobacteria</taxon>
        <taxon>Pseudomonadales</taxon>
        <taxon>Pseudomonadaceae</taxon>
        <taxon>Pseudomonas</taxon>
    </lineage>
</organism>
<protein>
    <submittedName>
        <fullName evidence="1">Uncharacterized protein</fullName>
    </submittedName>
</protein>
<dbReference type="Proteomes" id="UP000239731">
    <property type="component" value="Unassembled WGS sequence"/>
</dbReference>